<gene>
    <name evidence="2" type="ORF">DD235_08425</name>
</gene>
<keyword evidence="3" id="KW-1185">Reference proteome</keyword>
<name>A0A2V1K285_9BURK</name>
<dbReference type="Proteomes" id="UP000245212">
    <property type="component" value="Unassembled WGS sequence"/>
</dbReference>
<evidence type="ECO:0000313" key="3">
    <source>
        <dbReference type="Proteomes" id="UP000245212"/>
    </source>
</evidence>
<sequence>MGTVFKCVADSALNPTDMADQCHQCARTNVPLYDYLGTVLNPALAADPKLAEEYPDVYFLCATCINSGNVARSSTETVQDTIPRFSADEKAAWDDFNRLPGLQSDWPLCCGTFTEFVGIPATMDDLLQVQKDYRYWDAGPAEPFRNFAEEGEPEYLGEISKFCCKRCGVRYYTDDFT</sequence>
<organism evidence="2 3">
    <name type="scientific">Corticimicrobacter populi</name>
    <dbReference type="NCBI Taxonomy" id="2175229"/>
    <lineage>
        <taxon>Bacteria</taxon>
        <taxon>Pseudomonadati</taxon>
        <taxon>Pseudomonadota</taxon>
        <taxon>Betaproteobacteria</taxon>
        <taxon>Burkholderiales</taxon>
        <taxon>Alcaligenaceae</taxon>
        <taxon>Corticimicrobacter</taxon>
    </lineage>
</organism>
<protein>
    <recommendedName>
        <fullName evidence="4">CbrC family protein</fullName>
    </recommendedName>
</protein>
<evidence type="ECO:0008006" key="4">
    <source>
        <dbReference type="Google" id="ProtNLM"/>
    </source>
</evidence>
<reference evidence="3" key="1">
    <citation type="submission" date="2018-05" db="EMBL/GenBank/DDBJ databases">
        <authorList>
            <person name="Li Y."/>
        </authorList>
    </citation>
    <scope>NUCLEOTIDE SEQUENCE [LARGE SCALE GENOMIC DNA]</scope>
    <source>
        <strain evidence="3">3d-2-2</strain>
    </source>
</reference>
<dbReference type="Pfam" id="PF03691">
    <property type="entry name" value="UPF0167"/>
    <property type="match status" value="1"/>
</dbReference>
<evidence type="ECO:0000313" key="2">
    <source>
        <dbReference type="EMBL" id="PWF23021.1"/>
    </source>
</evidence>
<dbReference type="InterPro" id="IPR005363">
    <property type="entry name" value="UPF0167"/>
</dbReference>
<evidence type="ECO:0000256" key="1">
    <source>
        <dbReference type="ARBA" id="ARBA00008525"/>
    </source>
</evidence>
<dbReference type="RefSeq" id="WP_109061636.1">
    <property type="nucleotide sequence ID" value="NZ_QETA01000003.1"/>
</dbReference>
<dbReference type="EMBL" id="QETA01000003">
    <property type="protein sequence ID" value="PWF23021.1"/>
    <property type="molecule type" value="Genomic_DNA"/>
</dbReference>
<comment type="caution">
    <text evidence="2">The sequence shown here is derived from an EMBL/GenBank/DDBJ whole genome shotgun (WGS) entry which is preliminary data.</text>
</comment>
<comment type="similarity">
    <text evidence="1">Belongs to the UPF0167 family.</text>
</comment>
<dbReference type="AlphaFoldDB" id="A0A2V1K285"/>
<proteinExistence type="inferred from homology"/>
<accession>A0A2V1K285</accession>